<evidence type="ECO:0000256" key="2">
    <source>
        <dbReference type="SAM" id="MobiDB-lite"/>
    </source>
</evidence>
<keyword evidence="1" id="KW-0862">Zinc</keyword>
<feature type="region of interest" description="Disordered" evidence="2">
    <location>
        <begin position="172"/>
        <end position="201"/>
    </location>
</feature>
<organism evidence="4 5">
    <name type="scientific">Protea cynaroides</name>
    <dbReference type="NCBI Taxonomy" id="273540"/>
    <lineage>
        <taxon>Eukaryota</taxon>
        <taxon>Viridiplantae</taxon>
        <taxon>Streptophyta</taxon>
        <taxon>Embryophyta</taxon>
        <taxon>Tracheophyta</taxon>
        <taxon>Spermatophyta</taxon>
        <taxon>Magnoliopsida</taxon>
        <taxon>Proteales</taxon>
        <taxon>Proteaceae</taxon>
        <taxon>Protea</taxon>
    </lineage>
</organism>
<dbReference type="GO" id="GO:0008270">
    <property type="term" value="F:zinc ion binding"/>
    <property type="evidence" value="ECO:0007669"/>
    <property type="project" value="UniProtKB-KW"/>
</dbReference>
<evidence type="ECO:0000256" key="1">
    <source>
        <dbReference type="PROSITE-ProRule" id="PRU00047"/>
    </source>
</evidence>
<dbReference type="Pfam" id="PF00098">
    <property type="entry name" value="zf-CCHC"/>
    <property type="match status" value="1"/>
</dbReference>
<evidence type="ECO:0000313" key="5">
    <source>
        <dbReference type="Proteomes" id="UP001141806"/>
    </source>
</evidence>
<gene>
    <name evidence="4" type="ORF">NE237_006285</name>
</gene>
<dbReference type="OrthoDB" id="1751882at2759"/>
<evidence type="ECO:0000313" key="4">
    <source>
        <dbReference type="EMBL" id="KAJ4973111.1"/>
    </source>
</evidence>
<feature type="domain" description="CCHC-type" evidence="3">
    <location>
        <begin position="157"/>
        <end position="170"/>
    </location>
</feature>
<dbReference type="PROSITE" id="PS50158">
    <property type="entry name" value="ZF_CCHC"/>
    <property type="match status" value="1"/>
</dbReference>
<dbReference type="Proteomes" id="UP001141806">
    <property type="component" value="Unassembled WGS sequence"/>
</dbReference>
<reference evidence="4" key="1">
    <citation type="journal article" date="2023" name="Plant J.">
        <title>The genome of the king protea, Protea cynaroides.</title>
        <authorList>
            <person name="Chang J."/>
            <person name="Duong T.A."/>
            <person name="Schoeman C."/>
            <person name="Ma X."/>
            <person name="Roodt D."/>
            <person name="Barker N."/>
            <person name="Li Z."/>
            <person name="Van de Peer Y."/>
            <person name="Mizrachi E."/>
        </authorList>
    </citation>
    <scope>NUCLEOTIDE SEQUENCE</scope>
    <source>
        <tissue evidence="4">Young leaves</tissue>
    </source>
</reference>
<comment type="caution">
    <text evidence="4">The sequence shown here is derived from an EMBL/GenBank/DDBJ whole genome shotgun (WGS) entry which is preliminary data.</text>
</comment>
<keyword evidence="1" id="KW-0479">Metal-binding</keyword>
<dbReference type="AlphaFoldDB" id="A0A9Q0KMT6"/>
<dbReference type="GO" id="GO:0003676">
    <property type="term" value="F:nucleic acid binding"/>
    <property type="evidence" value="ECO:0007669"/>
    <property type="project" value="InterPro"/>
</dbReference>
<name>A0A9Q0KMT6_9MAGN</name>
<sequence>MLRVPGINDQELMSEFARFLEQRRREDRAAQEILVRAEPLRVVERVLMRFQKQKPSIFKGIALDPVQAVEWISEMEDIFEVMDISEEHKVICAAQKGLREDIKTLVKTFQLPTYAKVLEKAQIIEVDKMKEGTTTGNQNTLSVTRGSGECRMGMGVCYHCGEKGHMAKDCNALPKDTTGQQGSNREPVEGAAGQQPRGNSRVFAAIAKDAEEGPNVVADKIYDNLS</sequence>
<dbReference type="SMART" id="SM00343">
    <property type="entry name" value="ZnF_C2HC"/>
    <property type="match status" value="1"/>
</dbReference>
<dbReference type="Gene3D" id="4.10.60.10">
    <property type="entry name" value="Zinc finger, CCHC-type"/>
    <property type="match status" value="1"/>
</dbReference>
<dbReference type="EMBL" id="JAMYWD010000004">
    <property type="protein sequence ID" value="KAJ4973111.1"/>
    <property type="molecule type" value="Genomic_DNA"/>
</dbReference>
<keyword evidence="1" id="KW-0863">Zinc-finger</keyword>
<dbReference type="InterPro" id="IPR001878">
    <property type="entry name" value="Znf_CCHC"/>
</dbReference>
<accession>A0A9Q0KMT6</accession>
<dbReference type="SUPFAM" id="SSF57756">
    <property type="entry name" value="Retrovirus zinc finger-like domains"/>
    <property type="match status" value="1"/>
</dbReference>
<proteinExistence type="predicted"/>
<protein>
    <recommendedName>
        <fullName evidence="3">CCHC-type domain-containing protein</fullName>
    </recommendedName>
</protein>
<dbReference type="InterPro" id="IPR036875">
    <property type="entry name" value="Znf_CCHC_sf"/>
</dbReference>
<evidence type="ECO:0000259" key="3">
    <source>
        <dbReference type="PROSITE" id="PS50158"/>
    </source>
</evidence>
<keyword evidence="5" id="KW-1185">Reference proteome</keyword>